<dbReference type="Gramene" id="OPUNC02G03250.1">
    <property type="protein sequence ID" value="OPUNC02G03250.1"/>
    <property type="gene ID" value="OPUNC02G03250"/>
</dbReference>
<feature type="region of interest" description="Disordered" evidence="1">
    <location>
        <begin position="21"/>
        <end position="45"/>
    </location>
</feature>
<dbReference type="HOGENOM" id="CLU_1996323_0_0_1"/>
<dbReference type="Proteomes" id="UP000026962">
    <property type="component" value="Chromosome 2"/>
</dbReference>
<reference evidence="2" key="2">
    <citation type="submission" date="2018-05" db="EMBL/GenBank/DDBJ databases">
        <title>OpunRS2 (Oryza punctata Reference Sequence Version 2).</title>
        <authorList>
            <person name="Zhang J."/>
            <person name="Kudrna D."/>
            <person name="Lee S."/>
            <person name="Talag J."/>
            <person name="Welchert J."/>
            <person name="Wing R.A."/>
        </authorList>
    </citation>
    <scope>NUCLEOTIDE SEQUENCE [LARGE SCALE GENOMIC DNA]</scope>
</reference>
<keyword evidence="3" id="KW-1185">Reference proteome</keyword>
<evidence type="ECO:0000313" key="2">
    <source>
        <dbReference type="EnsemblPlants" id="OPUNC02G03250.1"/>
    </source>
</evidence>
<name>A0A0E0JVL8_ORYPU</name>
<reference evidence="2" key="1">
    <citation type="submission" date="2015-04" db="UniProtKB">
        <authorList>
            <consortium name="EnsemblPlants"/>
        </authorList>
    </citation>
    <scope>IDENTIFICATION</scope>
</reference>
<dbReference type="AlphaFoldDB" id="A0A0E0JVL8"/>
<dbReference type="EnsemblPlants" id="OPUNC02G03250.1">
    <property type="protein sequence ID" value="OPUNC02G03250.1"/>
    <property type="gene ID" value="OPUNC02G03250"/>
</dbReference>
<sequence length="125" mass="14268">MPCDASYLVEDRLLRTVVEEESMKHAATAGHQTTSEKGKREGMEQKREEGIVYLCGVSRQSGEGKIRQEATARRRLIMPSPLSMTWCSSTTQARSRACRRFNIAVPLWRSRAYKKHFPPKPTDEV</sequence>
<accession>A0A0E0JVL8</accession>
<evidence type="ECO:0000256" key="1">
    <source>
        <dbReference type="SAM" id="MobiDB-lite"/>
    </source>
</evidence>
<evidence type="ECO:0000313" key="3">
    <source>
        <dbReference type="Proteomes" id="UP000026962"/>
    </source>
</evidence>
<feature type="compositionally biased region" description="Basic and acidic residues" evidence="1">
    <location>
        <begin position="34"/>
        <end position="45"/>
    </location>
</feature>
<proteinExistence type="predicted"/>
<organism evidence="2">
    <name type="scientific">Oryza punctata</name>
    <name type="common">Red rice</name>
    <dbReference type="NCBI Taxonomy" id="4537"/>
    <lineage>
        <taxon>Eukaryota</taxon>
        <taxon>Viridiplantae</taxon>
        <taxon>Streptophyta</taxon>
        <taxon>Embryophyta</taxon>
        <taxon>Tracheophyta</taxon>
        <taxon>Spermatophyta</taxon>
        <taxon>Magnoliopsida</taxon>
        <taxon>Liliopsida</taxon>
        <taxon>Poales</taxon>
        <taxon>Poaceae</taxon>
        <taxon>BOP clade</taxon>
        <taxon>Oryzoideae</taxon>
        <taxon>Oryzeae</taxon>
        <taxon>Oryzinae</taxon>
        <taxon>Oryza</taxon>
    </lineage>
</organism>
<protein>
    <submittedName>
        <fullName evidence="2">Uncharacterized protein</fullName>
    </submittedName>
</protein>